<dbReference type="SUPFAM" id="SSF50199">
    <property type="entry name" value="Staphylococcal nuclease"/>
    <property type="match status" value="1"/>
</dbReference>
<sequence length="233" mass="26605">MEYHLVVCIDRTADAGGWSNKLETKTVHRSIGRRGAHDKSAALYASLPSDAEKHEVRNVYDGDTFTLTNEKRVRLLGIDTPEIKEQQPFAQEAKAYTKDRCNKREVHLSFEPGSEREDHYGRLLCYVWVSADNGKHLCINEGIVEAGLARAYTPGKGKEPHNWEKLVRLQSNARKQRLGLWSDFHDHNVYKTANGAAYHKRSCKHLARIRNLKELRVSEALDIGLHPCRTCME</sequence>
<evidence type="ECO:0000256" key="3">
    <source>
        <dbReference type="ARBA" id="ARBA00022801"/>
    </source>
</evidence>
<keyword evidence="6" id="KW-1185">Reference proteome</keyword>
<dbReference type="Pfam" id="PF00565">
    <property type="entry name" value="SNase"/>
    <property type="match status" value="1"/>
</dbReference>
<dbReference type="PANTHER" id="PTHR12302">
    <property type="entry name" value="EBNA2 BINDING PROTEIN P100"/>
    <property type="match status" value="1"/>
</dbReference>
<protein>
    <recommendedName>
        <fullName evidence="4">TNase-like domain-containing protein</fullName>
    </recommendedName>
</protein>
<proteinExistence type="predicted"/>
<dbReference type="Gene3D" id="2.40.50.90">
    <property type="match status" value="1"/>
</dbReference>
<dbReference type="PANTHER" id="PTHR12302:SF3">
    <property type="entry name" value="SERINE_THREONINE-PROTEIN KINASE 31"/>
    <property type="match status" value="1"/>
</dbReference>
<dbReference type="GO" id="GO:0005737">
    <property type="term" value="C:cytoplasm"/>
    <property type="evidence" value="ECO:0007669"/>
    <property type="project" value="TreeGrafter"/>
</dbReference>
<comment type="caution">
    <text evidence="5">The sequence shown here is derived from an EMBL/GenBank/DDBJ whole genome shotgun (WGS) entry which is preliminary data.</text>
</comment>
<keyword evidence="3" id="KW-0378">Hydrolase</keyword>
<dbReference type="InterPro" id="IPR035437">
    <property type="entry name" value="SNase_OB-fold_sf"/>
</dbReference>
<gene>
    <name evidence="5" type="ORF">THAOC_17555</name>
</gene>
<feature type="domain" description="TNase-like" evidence="4">
    <location>
        <begin position="50"/>
        <end position="183"/>
    </location>
</feature>
<dbReference type="eggNOG" id="ENOG502S61M">
    <property type="taxonomic scope" value="Eukaryota"/>
</dbReference>
<evidence type="ECO:0000256" key="1">
    <source>
        <dbReference type="ARBA" id="ARBA00022722"/>
    </source>
</evidence>
<accession>K0SA91</accession>
<dbReference type="GO" id="GO:0016787">
    <property type="term" value="F:hydrolase activity"/>
    <property type="evidence" value="ECO:0007669"/>
    <property type="project" value="UniProtKB-KW"/>
</dbReference>
<name>K0SA91_THAOC</name>
<dbReference type="InterPro" id="IPR016071">
    <property type="entry name" value="Staphylococal_nuclease_OB-fold"/>
</dbReference>
<dbReference type="AlphaFoldDB" id="K0SA91"/>
<keyword evidence="2" id="KW-0255">Endonuclease</keyword>
<dbReference type="EMBL" id="AGNL01019382">
    <property type="protein sequence ID" value="EJK61874.1"/>
    <property type="molecule type" value="Genomic_DNA"/>
</dbReference>
<evidence type="ECO:0000313" key="6">
    <source>
        <dbReference type="Proteomes" id="UP000266841"/>
    </source>
</evidence>
<dbReference type="OrthoDB" id="430293at2759"/>
<dbReference type="GO" id="GO:0004519">
    <property type="term" value="F:endonuclease activity"/>
    <property type="evidence" value="ECO:0007669"/>
    <property type="project" value="UniProtKB-KW"/>
</dbReference>
<organism evidence="5 6">
    <name type="scientific">Thalassiosira oceanica</name>
    <name type="common">Marine diatom</name>
    <dbReference type="NCBI Taxonomy" id="159749"/>
    <lineage>
        <taxon>Eukaryota</taxon>
        <taxon>Sar</taxon>
        <taxon>Stramenopiles</taxon>
        <taxon>Ochrophyta</taxon>
        <taxon>Bacillariophyta</taxon>
        <taxon>Coscinodiscophyceae</taxon>
        <taxon>Thalassiosirophycidae</taxon>
        <taxon>Thalassiosirales</taxon>
        <taxon>Thalassiosiraceae</taxon>
        <taxon>Thalassiosira</taxon>
    </lineage>
</organism>
<dbReference type="OMA" id="LTIREHN"/>
<dbReference type="Proteomes" id="UP000266841">
    <property type="component" value="Unassembled WGS sequence"/>
</dbReference>
<evidence type="ECO:0000256" key="2">
    <source>
        <dbReference type="ARBA" id="ARBA00022759"/>
    </source>
</evidence>
<dbReference type="SMART" id="SM00318">
    <property type="entry name" value="SNc"/>
    <property type="match status" value="1"/>
</dbReference>
<dbReference type="PROSITE" id="PS50830">
    <property type="entry name" value="TNASE_3"/>
    <property type="match status" value="1"/>
</dbReference>
<keyword evidence="1" id="KW-0540">Nuclease</keyword>
<evidence type="ECO:0000313" key="5">
    <source>
        <dbReference type="EMBL" id="EJK61874.1"/>
    </source>
</evidence>
<evidence type="ECO:0000259" key="4">
    <source>
        <dbReference type="PROSITE" id="PS50830"/>
    </source>
</evidence>
<reference evidence="5 6" key="1">
    <citation type="journal article" date="2012" name="Genome Biol.">
        <title>Genome and low-iron response of an oceanic diatom adapted to chronic iron limitation.</title>
        <authorList>
            <person name="Lommer M."/>
            <person name="Specht M."/>
            <person name="Roy A.S."/>
            <person name="Kraemer L."/>
            <person name="Andreson R."/>
            <person name="Gutowska M.A."/>
            <person name="Wolf J."/>
            <person name="Bergner S.V."/>
            <person name="Schilhabel M.B."/>
            <person name="Klostermeier U.C."/>
            <person name="Beiko R.G."/>
            <person name="Rosenstiel P."/>
            <person name="Hippler M."/>
            <person name="Laroche J."/>
        </authorList>
    </citation>
    <scope>NUCLEOTIDE SEQUENCE [LARGE SCALE GENOMIC DNA]</scope>
    <source>
        <strain evidence="5 6">CCMP1005</strain>
    </source>
</reference>